<keyword evidence="5" id="KW-0804">Transcription</keyword>
<dbReference type="InterPro" id="IPR011006">
    <property type="entry name" value="CheY-like_superfamily"/>
</dbReference>
<feature type="DNA-binding region" description="OmpR/PhoB-type" evidence="7">
    <location>
        <begin position="124"/>
        <end position="219"/>
    </location>
</feature>
<reference evidence="10 11" key="1">
    <citation type="submission" date="2020-10" db="EMBL/GenBank/DDBJ databases">
        <title>The genome of sulfurovum sp.</title>
        <authorList>
            <person name="Xie S."/>
            <person name="Shao Z."/>
            <person name="Jiang L."/>
        </authorList>
    </citation>
    <scope>NUCLEOTIDE SEQUENCE [LARGE SCALE GENOMIC DNA]</scope>
    <source>
        <strain evidence="10 11">ST-419</strain>
    </source>
</reference>
<dbReference type="InterPro" id="IPR036388">
    <property type="entry name" value="WH-like_DNA-bd_sf"/>
</dbReference>
<gene>
    <name evidence="10" type="ORF">IMZ28_06230</name>
</gene>
<dbReference type="Gene3D" id="1.10.10.10">
    <property type="entry name" value="Winged helix-like DNA-binding domain superfamily/Winged helix DNA-binding domain"/>
    <property type="match status" value="1"/>
</dbReference>
<name>A0A7M1S0N4_9BACT</name>
<dbReference type="CDD" id="cd00383">
    <property type="entry name" value="trans_reg_C"/>
    <property type="match status" value="1"/>
</dbReference>
<dbReference type="EMBL" id="CP063164">
    <property type="protein sequence ID" value="QOR61063.1"/>
    <property type="molecule type" value="Genomic_DNA"/>
</dbReference>
<dbReference type="GO" id="GO:0000156">
    <property type="term" value="F:phosphorelay response regulator activity"/>
    <property type="evidence" value="ECO:0007669"/>
    <property type="project" value="TreeGrafter"/>
</dbReference>
<dbReference type="SUPFAM" id="SSF52172">
    <property type="entry name" value="CheY-like"/>
    <property type="match status" value="1"/>
</dbReference>
<dbReference type="PROSITE" id="PS51755">
    <property type="entry name" value="OMPR_PHOB"/>
    <property type="match status" value="1"/>
</dbReference>
<keyword evidence="2" id="KW-0902">Two-component regulatory system</keyword>
<dbReference type="GO" id="GO:0006355">
    <property type="term" value="P:regulation of DNA-templated transcription"/>
    <property type="evidence" value="ECO:0007669"/>
    <property type="project" value="InterPro"/>
</dbReference>
<dbReference type="InterPro" id="IPR001789">
    <property type="entry name" value="Sig_transdc_resp-reg_receiver"/>
</dbReference>
<evidence type="ECO:0000259" key="9">
    <source>
        <dbReference type="PROSITE" id="PS51755"/>
    </source>
</evidence>
<evidence type="ECO:0000256" key="3">
    <source>
        <dbReference type="ARBA" id="ARBA00023015"/>
    </source>
</evidence>
<dbReference type="InterPro" id="IPR039420">
    <property type="entry name" value="WalR-like"/>
</dbReference>
<dbReference type="CDD" id="cd17574">
    <property type="entry name" value="REC_OmpR"/>
    <property type="match status" value="1"/>
</dbReference>
<accession>A0A7M1S0N4</accession>
<proteinExistence type="predicted"/>
<dbReference type="SMART" id="SM00862">
    <property type="entry name" value="Trans_reg_C"/>
    <property type="match status" value="1"/>
</dbReference>
<evidence type="ECO:0000256" key="4">
    <source>
        <dbReference type="ARBA" id="ARBA00023125"/>
    </source>
</evidence>
<dbReference type="Proteomes" id="UP000595074">
    <property type="component" value="Chromosome"/>
</dbReference>
<sequence length="219" mass="25575">MKKKILLVEDDIDLNQTIVKYLTMKGLEVKSLFDGKEAIDAVYEEPFELIILDVKLPSCNGFEVAKKIREFSNIPIIFLTSLDSEKDIEEGFLSGADDYMTKPFSLNELYLRIDAVYRRLYKNQTRISIDESLVFDVNNLTLYKNNKEIHLKNKEAKLLALFLQRNNEILTKNEIFDHLYTYNEVPNETSLRTFICRLRSILPKGKIETLKEIGYRYVG</sequence>
<dbReference type="GO" id="GO:0000976">
    <property type="term" value="F:transcription cis-regulatory region binding"/>
    <property type="evidence" value="ECO:0007669"/>
    <property type="project" value="TreeGrafter"/>
</dbReference>
<evidence type="ECO:0000259" key="8">
    <source>
        <dbReference type="PROSITE" id="PS50110"/>
    </source>
</evidence>
<dbReference type="Gene3D" id="3.40.50.2300">
    <property type="match status" value="1"/>
</dbReference>
<dbReference type="PROSITE" id="PS50110">
    <property type="entry name" value="RESPONSE_REGULATORY"/>
    <property type="match status" value="1"/>
</dbReference>
<dbReference type="KEGG" id="sinu:IMZ28_06230"/>
<organism evidence="10 11">
    <name type="scientific">Sulfurovum indicum</name>
    <dbReference type="NCBI Taxonomy" id="2779528"/>
    <lineage>
        <taxon>Bacteria</taxon>
        <taxon>Pseudomonadati</taxon>
        <taxon>Campylobacterota</taxon>
        <taxon>Epsilonproteobacteria</taxon>
        <taxon>Campylobacterales</taxon>
        <taxon>Sulfurovaceae</taxon>
        <taxon>Sulfurovum</taxon>
    </lineage>
</organism>
<feature type="modified residue" description="4-aspartylphosphate" evidence="6">
    <location>
        <position position="53"/>
    </location>
</feature>
<keyword evidence="11" id="KW-1185">Reference proteome</keyword>
<evidence type="ECO:0000256" key="7">
    <source>
        <dbReference type="PROSITE-ProRule" id="PRU01091"/>
    </source>
</evidence>
<evidence type="ECO:0000313" key="11">
    <source>
        <dbReference type="Proteomes" id="UP000595074"/>
    </source>
</evidence>
<protein>
    <submittedName>
        <fullName evidence="10">Response regulator transcription factor</fullName>
    </submittedName>
</protein>
<evidence type="ECO:0000256" key="6">
    <source>
        <dbReference type="PROSITE-ProRule" id="PRU00169"/>
    </source>
</evidence>
<dbReference type="PANTHER" id="PTHR48111">
    <property type="entry name" value="REGULATOR OF RPOS"/>
    <property type="match status" value="1"/>
</dbReference>
<dbReference type="SMART" id="SM00448">
    <property type="entry name" value="REC"/>
    <property type="match status" value="1"/>
</dbReference>
<evidence type="ECO:0000313" key="10">
    <source>
        <dbReference type="EMBL" id="QOR61063.1"/>
    </source>
</evidence>
<dbReference type="GO" id="GO:0005829">
    <property type="term" value="C:cytosol"/>
    <property type="evidence" value="ECO:0007669"/>
    <property type="project" value="TreeGrafter"/>
</dbReference>
<keyword evidence="4 7" id="KW-0238">DNA-binding</keyword>
<dbReference type="InterPro" id="IPR001867">
    <property type="entry name" value="OmpR/PhoB-type_DNA-bd"/>
</dbReference>
<feature type="domain" description="Response regulatory" evidence="8">
    <location>
        <begin position="4"/>
        <end position="117"/>
    </location>
</feature>
<dbReference type="PANTHER" id="PTHR48111:SF21">
    <property type="entry name" value="DNA-BINDING DUAL MASTER TRANSCRIPTIONAL REGULATOR RPAA"/>
    <property type="match status" value="1"/>
</dbReference>
<keyword evidence="3" id="KW-0805">Transcription regulation</keyword>
<dbReference type="GO" id="GO:0032993">
    <property type="term" value="C:protein-DNA complex"/>
    <property type="evidence" value="ECO:0007669"/>
    <property type="project" value="TreeGrafter"/>
</dbReference>
<evidence type="ECO:0000256" key="5">
    <source>
        <dbReference type="ARBA" id="ARBA00023163"/>
    </source>
</evidence>
<dbReference type="Pfam" id="PF00072">
    <property type="entry name" value="Response_reg"/>
    <property type="match status" value="1"/>
</dbReference>
<dbReference type="RefSeq" id="WP_197547735.1">
    <property type="nucleotide sequence ID" value="NZ_CP063164.1"/>
</dbReference>
<dbReference type="AlphaFoldDB" id="A0A7M1S0N4"/>
<feature type="domain" description="OmpR/PhoB-type" evidence="9">
    <location>
        <begin position="124"/>
        <end position="219"/>
    </location>
</feature>
<evidence type="ECO:0000256" key="2">
    <source>
        <dbReference type="ARBA" id="ARBA00023012"/>
    </source>
</evidence>
<evidence type="ECO:0000256" key="1">
    <source>
        <dbReference type="ARBA" id="ARBA00022553"/>
    </source>
</evidence>
<dbReference type="Pfam" id="PF00486">
    <property type="entry name" value="Trans_reg_C"/>
    <property type="match status" value="1"/>
</dbReference>
<keyword evidence="1 6" id="KW-0597">Phosphoprotein</keyword>